<organism evidence="4 5">
    <name type="scientific">Bagarius yarrelli</name>
    <name type="common">Goonch</name>
    <name type="synonym">Bagrus yarrelli</name>
    <dbReference type="NCBI Taxonomy" id="175774"/>
    <lineage>
        <taxon>Eukaryota</taxon>
        <taxon>Metazoa</taxon>
        <taxon>Chordata</taxon>
        <taxon>Craniata</taxon>
        <taxon>Vertebrata</taxon>
        <taxon>Euteleostomi</taxon>
        <taxon>Actinopterygii</taxon>
        <taxon>Neopterygii</taxon>
        <taxon>Teleostei</taxon>
        <taxon>Ostariophysi</taxon>
        <taxon>Siluriformes</taxon>
        <taxon>Sisoridae</taxon>
        <taxon>Sisorinae</taxon>
        <taxon>Bagarius</taxon>
    </lineage>
</organism>
<name>A0A556U3H5_BAGYA</name>
<accession>A0A556U3H5</accession>
<dbReference type="Pfam" id="PF12485">
    <property type="entry name" value="SPIDER"/>
    <property type="match status" value="1"/>
</dbReference>
<sequence>MSASDPETTRSRRLHRIIKSVQISATLVEEEEVIRCLIYWIMAGIFGLLLSCRAPVSRSLENLSVPSDTPVLSCGPERDEGSTDSLYEAPQTSPGPTSWSPLWGKSEHCVTPELLQTAGRQCKTHLKKEKRKSRASELARINGCREQNTSPEDAEAEEEQCRAGQMFSRHQRKKPAKKLGKESNQQPEPEYEKDITEIDGMWNPECFHRHWSSIDTCSFWESTHHHCHRPKADPWIHNGNFTLPRGSDRHRYEELIHDLDLHGGMEYPSLRIIRSFTDLDVTDTMRSYSFGRFEMSKKPSSLEEQESTLGHGADGDSAEGDHIKGGLGKKMKAISLTMRKKMGKKYARALSEETVEGIQVKGGDGDQEAEGLTNATEASAKGYTKPSNSVESLHSRQSSSSSGITSGSEGSCHRNSLRLDEEVLDTVHFCGKAKVHTDFLPSPYDTESLKLKAVYLITFSVSQNETEGEEVPKSQTVMVKVEPNDCPRDSGCYVASDGSDNSSKEAESLLHAPLSTPSS</sequence>
<protein>
    <submittedName>
        <fullName evidence="4">SAM domain-containing protein SAMSN-1</fullName>
    </submittedName>
</protein>
<keyword evidence="5" id="KW-1185">Reference proteome</keyword>
<evidence type="ECO:0000313" key="5">
    <source>
        <dbReference type="Proteomes" id="UP000319801"/>
    </source>
</evidence>
<evidence type="ECO:0000313" key="4">
    <source>
        <dbReference type="EMBL" id="TSM28218.1"/>
    </source>
</evidence>
<dbReference type="OrthoDB" id="10047268at2759"/>
<feature type="region of interest" description="Disordered" evidence="2">
    <location>
        <begin position="490"/>
        <end position="519"/>
    </location>
</feature>
<dbReference type="AlphaFoldDB" id="A0A556U3H5"/>
<dbReference type="PANTHER" id="PTHR12301">
    <property type="entry name" value="SAM-DOMAIN, SH3 AND NUCLEAR LOCALIZATION SIGNALS PROTEIN RELATED"/>
    <property type="match status" value="1"/>
</dbReference>
<proteinExistence type="predicted"/>
<feature type="domain" description="SLy proteins associated disordered region" evidence="3">
    <location>
        <begin position="285"/>
        <end position="423"/>
    </location>
</feature>
<dbReference type="PANTHER" id="PTHR12301:SF4">
    <property type="entry name" value="SAM DOMAIN-CONTAINING PROTEIN SAMSN-1"/>
    <property type="match status" value="1"/>
</dbReference>
<feature type="region of interest" description="Disordered" evidence="2">
    <location>
        <begin position="295"/>
        <end position="325"/>
    </location>
</feature>
<reference evidence="4 5" key="1">
    <citation type="journal article" date="2019" name="Genome Biol. Evol.">
        <title>Whole-Genome Sequencing of the Giant Devil Catfish, Bagarius yarrelli.</title>
        <authorList>
            <person name="Jiang W."/>
            <person name="Lv Y."/>
            <person name="Cheng L."/>
            <person name="Yang K."/>
            <person name="Chao B."/>
            <person name="Wang X."/>
            <person name="Li Y."/>
            <person name="Pan X."/>
            <person name="You X."/>
            <person name="Zhang Y."/>
            <person name="Yang J."/>
            <person name="Li J."/>
            <person name="Zhang X."/>
            <person name="Liu S."/>
            <person name="Sun C."/>
            <person name="Yang J."/>
            <person name="Shi Q."/>
        </authorList>
    </citation>
    <scope>NUCLEOTIDE SEQUENCE [LARGE SCALE GENOMIC DNA]</scope>
    <source>
        <strain evidence="4">JWS20170419001</strain>
        <tissue evidence="4">Muscle</tissue>
    </source>
</reference>
<gene>
    <name evidence="4" type="ORF">Baya_7000</name>
</gene>
<evidence type="ECO:0000256" key="1">
    <source>
        <dbReference type="ARBA" id="ARBA00022553"/>
    </source>
</evidence>
<dbReference type="InterPro" id="IPR021090">
    <property type="entry name" value="SPIDER"/>
</dbReference>
<evidence type="ECO:0000259" key="3">
    <source>
        <dbReference type="Pfam" id="PF12485"/>
    </source>
</evidence>
<dbReference type="EMBL" id="VCAZ01000043">
    <property type="protein sequence ID" value="TSM28218.1"/>
    <property type="molecule type" value="Genomic_DNA"/>
</dbReference>
<feature type="compositionally biased region" description="Low complexity" evidence="2">
    <location>
        <begin position="389"/>
        <end position="410"/>
    </location>
</feature>
<dbReference type="Proteomes" id="UP000319801">
    <property type="component" value="Unassembled WGS sequence"/>
</dbReference>
<evidence type="ECO:0000256" key="2">
    <source>
        <dbReference type="SAM" id="MobiDB-lite"/>
    </source>
</evidence>
<feature type="region of interest" description="Disordered" evidence="2">
    <location>
        <begin position="375"/>
        <end position="413"/>
    </location>
</feature>
<feature type="region of interest" description="Disordered" evidence="2">
    <location>
        <begin position="125"/>
        <end position="191"/>
    </location>
</feature>
<feature type="region of interest" description="Disordered" evidence="2">
    <location>
        <begin position="66"/>
        <end position="101"/>
    </location>
</feature>
<keyword evidence="1" id="KW-0597">Phosphoprotein</keyword>
<feature type="compositionally biased region" description="Basic residues" evidence="2">
    <location>
        <begin position="169"/>
        <end position="178"/>
    </location>
</feature>
<dbReference type="Gene3D" id="2.30.30.40">
    <property type="entry name" value="SH3 Domains"/>
    <property type="match status" value="1"/>
</dbReference>
<comment type="caution">
    <text evidence="4">The sequence shown here is derived from an EMBL/GenBank/DDBJ whole genome shotgun (WGS) entry which is preliminary data.</text>
</comment>
<feature type="compositionally biased region" description="Polar residues" evidence="2">
    <location>
        <begin position="90"/>
        <end position="100"/>
    </location>
</feature>
<dbReference type="InterPro" id="IPR051725">
    <property type="entry name" value="SAM-SH3_domain_protein"/>
</dbReference>